<dbReference type="PROSITE" id="PS50042">
    <property type="entry name" value="CNMP_BINDING_3"/>
    <property type="match status" value="1"/>
</dbReference>
<dbReference type="GO" id="GO:0003677">
    <property type="term" value="F:DNA binding"/>
    <property type="evidence" value="ECO:0007669"/>
    <property type="project" value="UniProtKB-KW"/>
</dbReference>
<dbReference type="InterPro" id="IPR036390">
    <property type="entry name" value="WH_DNA-bd_sf"/>
</dbReference>
<dbReference type="InterPro" id="IPR018490">
    <property type="entry name" value="cNMP-bd_dom_sf"/>
</dbReference>
<proteinExistence type="predicted"/>
<evidence type="ECO:0000259" key="5">
    <source>
        <dbReference type="PROSITE" id="PS51063"/>
    </source>
</evidence>
<reference evidence="7" key="2">
    <citation type="journal article" date="2021" name="Appl. Environ. Microbiol.">
        <title>Adaptability of a Caproate-Producing Bacterium Contributes to Its Dominance in an Anaerobic Fermentation System.</title>
        <authorList>
            <person name="Wang H."/>
            <person name="Gu Y."/>
            <person name="Zhou W."/>
            <person name="Zhao D."/>
            <person name="Qiao Z."/>
            <person name="Zheng J."/>
            <person name="Gao J."/>
            <person name="Chen X."/>
            <person name="Ren C."/>
            <person name="Xu Y."/>
        </authorList>
    </citation>
    <scope>NUCLEOTIDE SEQUENCE</scope>
    <source>
        <strain evidence="7">JNU-WLY1368</strain>
    </source>
</reference>
<dbReference type="KEGG" id="clf:GJQ69_00570"/>
<dbReference type="PANTHER" id="PTHR24567">
    <property type="entry name" value="CRP FAMILY TRANSCRIPTIONAL REGULATORY PROTEIN"/>
    <property type="match status" value="1"/>
</dbReference>
<keyword evidence="3" id="KW-0804">Transcription</keyword>
<evidence type="ECO:0000259" key="4">
    <source>
        <dbReference type="PROSITE" id="PS50042"/>
    </source>
</evidence>
<name>A0A859DMZ4_9FIRM</name>
<feature type="domain" description="Cyclic nucleotide-binding" evidence="4">
    <location>
        <begin position="30"/>
        <end position="126"/>
    </location>
</feature>
<dbReference type="EMBL" id="CP046051">
    <property type="protein sequence ID" value="QKN23110.1"/>
    <property type="molecule type" value="Genomic_DNA"/>
</dbReference>
<evidence type="ECO:0000313" key="6">
    <source>
        <dbReference type="EMBL" id="QKN23110.1"/>
    </source>
</evidence>
<dbReference type="CDD" id="cd00038">
    <property type="entry name" value="CAP_ED"/>
    <property type="match status" value="1"/>
</dbReference>
<dbReference type="AlphaFoldDB" id="A0A859DMZ4"/>
<reference evidence="7" key="3">
    <citation type="journal article" date="2022" name="Int. J. Syst. Evol. Microbiol.">
        <title>Caproicibacterium lactatifermentans sp. nov., isolated from pit clay used for the production of Chinese strong aroma-type liquor.</title>
        <authorList>
            <person name="Wang H."/>
            <person name="Gu Y."/>
            <person name="Zhao D."/>
            <person name="Qiao Z."/>
            <person name="Zheng J."/>
            <person name="Gao J."/>
            <person name="Ren C."/>
            <person name="Xu Y."/>
        </authorList>
    </citation>
    <scope>NUCLEOTIDE SEQUENCE</scope>
    <source>
        <strain evidence="7">JNU-WLY1368</strain>
    </source>
</reference>
<evidence type="ECO:0000313" key="7">
    <source>
        <dbReference type="EMBL" id="QKO30284.1"/>
    </source>
</evidence>
<dbReference type="GO" id="GO:0003700">
    <property type="term" value="F:DNA-binding transcription factor activity"/>
    <property type="evidence" value="ECO:0007669"/>
    <property type="project" value="TreeGrafter"/>
</dbReference>
<dbReference type="PROSITE" id="PS51063">
    <property type="entry name" value="HTH_CRP_2"/>
    <property type="match status" value="1"/>
</dbReference>
<feature type="domain" description="HTH crp-type" evidence="5">
    <location>
        <begin position="140"/>
        <end position="204"/>
    </location>
</feature>
<dbReference type="Gene3D" id="2.60.120.10">
    <property type="entry name" value="Jelly Rolls"/>
    <property type="match status" value="1"/>
</dbReference>
<dbReference type="Proteomes" id="UP000509623">
    <property type="component" value="Chromosome"/>
</dbReference>
<reference evidence="8 9" key="1">
    <citation type="submission" date="2019-11" db="EMBL/GenBank/DDBJ databases">
        <authorList>
            <person name="Ren C."/>
            <person name="Wang H."/>
            <person name="Xu Y."/>
        </authorList>
    </citation>
    <scope>NUCLEOTIDE SEQUENCE [LARGE SCALE GENOMIC DNA]</scope>
    <source>
        <strain evidence="9">JNU-WLY1368</strain>
        <strain evidence="6 8">LBM 19010</strain>
    </source>
</reference>
<evidence type="ECO:0000313" key="8">
    <source>
        <dbReference type="Proteomes" id="UP000501316"/>
    </source>
</evidence>
<keyword evidence="2" id="KW-0238">DNA-binding</keyword>
<evidence type="ECO:0000256" key="3">
    <source>
        <dbReference type="ARBA" id="ARBA00023163"/>
    </source>
</evidence>
<dbReference type="Pfam" id="PF13545">
    <property type="entry name" value="HTH_Crp_2"/>
    <property type="match status" value="1"/>
</dbReference>
<dbReference type="InterPro" id="IPR014710">
    <property type="entry name" value="RmlC-like_jellyroll"/>
</dbReference>
<dbReference type="PANTHER" id="PTHR24567:SF74">
    <property type="entry name" value="HTH-TYPE TRANSCRIPTIONAL REGULATOR ARCR"/>
    <property type="match status" value="1"/>
</dbReference>
<sequence length="212" mass="23329">MEPNSFHFTAPAAGWSVLAQGQSLHTVPHGHILYLQGEAGHCFYYLKKGRVRIFLISNEGTEKTVTEREPGSIFGEASFLDGEPRTTCARTLTDCEIAVIGREQLTALFRRDPSFALQMLQTLAKTVRMLSEQLDTVSFLSADRRLANILFSLAAADGTICRSQEDLGALAGVTRITVNRILHTFVQKGWVALRYRSITLTNRPALAAFAAG</sequence>
<dbReference type="GO" id="GO:0005829">
    <property type="term" value="C:cytosol"/>
    <property type="evidence" value="ECO:0007669"/>
    <property type="project" value="TreeGrafter"/>
</dbReference>
<dbReference type="EMBL" id="CP046161">
    <property type="protein sequence ID" value="QKO30284.1"/>
    <property type="molecule type" value="Genomic_DNA"/>
</dbReference>
<dbReference type="Proteomes" id="UP000501316">
    <property type="component" value="Chromosome"/>
</dbReference>
<protein>
    <submittedName>
        <fullName evidence="6">Cyclic nucleotide-binding domain-containing protein</fullName>
    </submittedName>
</protein>
<dbReference type="SUPFAM" id="SSF46785">
    <property type="entry name" value="Winged helix' DNA-binding domain"/>
    <property type="match status" value="1"/>
</dbReference>
<keyword evidence="1" id="KW-0805">Transcription regulation</keyword>
<dbReference type="RefSeq" id="WP_086034926.1">
    <property type="nucleotide sequence ID" value="NZ_CP046051.1"/>
</dbReference>
<dbReference type="InterPro" id="IPR000595">
    <property type="entry name" value="cNMP-bd_dom"/>
</dbReference>
<gene>
    <name evidence="6" type="ORF">GJQ69_00570</name>
    <name evidence="7" type="ORF">GKP14_04200</name>
</gene>
<evidence type="ECO:0000313" key="9">
    <source>
        <dbReference type="Proteomes" id="UP000509623"/>
    </source>
</evidence>
<organism evidence="6 8">
    <name type="scientific">Caproicibacterium lactatifermentans</name>
    <dbReference type="NCBI Taxonomy" id="2666138"/>
    <lineage>
        <taxon>Bacteria</taxon>
        <taxon>Bacillati</taxon>
        <taxon>Bacillota</taxon>
        <taxon>Clostridia</taxon>
        <taxon>Eubacteriales</taxon>
        <taxon>Oscillospiraceae</taxon>
        <taxon>Caproicibacterium</taxon>
    </lineage>
</organism>
<accession>A0A859DMZ4</accession>
<dbReference type="Pfam" id="PF00027">
    <property type="entry name" value="cNMP_binding"/>
    <property type="match status" value="1"/>
</dbReference>
<keyword evidence="9" id="KW-1185">Reference proteome</keyword>
<dbReference type="InterPro" id="IPR050397">
    <property type="entry name" value="Env_Response_Regulators"/>
</dbReference>
<dbReference type="SMART" id="SM00100">
    <property type="entry name" value="cNMP"/>
    <property type="match status" value="1"/>
</dbReference>
<evidence type="ECO:0000256" key="2">
    <source>
        <dbReference type="ARBA" id="ARBA00023125"/>
    </source>
</evidence>
<dbReference type="InterPro" id="IPR012318">
    <property type="entry name" value="HTH_CRP"/>
</dbReference>
<evidence type="ECO:0000256" key="1">
    <source>
        <dbReference type="ARBA" id="ARBA00023015"/>
    </source>
</evidence>
<dbReference type="SUPFAM" id="SSF51206">
    <property type="entry name" value="cAMP-binding domain-like"/>
    <property type="match status" value="1"/>
</dbReference>